<keyword evidence="2" id="KW-1185">Reference proteome</keyword>
<organism evidence="1 2">
    <name type="scientific">Streptomonospora halophila</name>
    <dbReference type="NCBI Taxonomy" id="427369"/>
    <lineage>
        <taxon>Bacteria</taxon>
        <taxon>Bacillati</taxon>
        <taxon>Actinomycetota</taxon>
        <taxon>Actinomycetes</taxon>
        <taxon>Streptosporangiales</taxon>
        <taxon>Nocardiopsidaceae</taxon>
        <taxon>Streptomonospora</taxon>
    </lineage>
</organism>
<evidence type="ECO:0000313" key="1">
    <source>
        <dbReference type="EMBL" id="GAA4932437.1"/>
    </source>
</evidence>
<name>A0ABP9G8J6_9ACTN</name>
<comment type="caution">
    <text evidence="1">The sequence shown here is derived from an EMBL/GenBank/DDBJ whole genome shotgun (WGS) entry which is preliminary data.</text>
</comment>
<gene>
    <name evidence="1" type="ORF">GCM10023224_10770</name>
</gene>
<accession>A0ABP9G8J6</accession>
<dbReference type="Proteomes" id="UP001499993">
    <property type="component" value="Unassembled WGS sequence"/>
</dbReference>
<proteinExistence type="predicted"/>
<evidence type="ECO:0000313" key="2">
    <source>
        <dbReference type="Proteomes" id="UP001499993"/>
    </source>
</evidence>
<reference evidence="2" key="1">
    <citation type="journal article" date="2019" name="Int. J. Syst. Evol. Microbiol.">
        <title>The Global Catalogue of Microorganisms (GCM) 10K type strain sequencing project: providing services to taxonomists for standard genome sequencing and annotation.</title>
        <authorList>
            <consortium name="The Broad Institute Genomics Platform"/>
            <consortium name="The Broad Institute Genome Sequencing Center for Infectious Disease"/>
            <person name="Wu L."/>
            <person name="Ma J."/>
        </authorList>
    </citation>
    <scope>NUCLEOTIDE SEQUENCE [LARGE SCALE GENOMIC DNA]</scope>
    <source>
        <strain evidence="2">JCM 18123</strain>
    </source>
</reference>
<sequence length="120" mass="12030">MALHWEGLAVLIAALREEGSGARAQTSSVVQRVLTKGNLAPGADSSVRLRRTARPADVCGLRPTFAAFPGGFARRGGAPGARAGALRRSGAADGWCGPPGAGVMAVRRGVTVGVVAGVKG</sequence>
<dbReference type="EMBL" id="BAABIK010000004">
    <property type="protein sequence ID" value="GAA4932437.1"/>
    <property type="molecule type" value="Genomic_DNA"/>
</dbReference>
<protein>
    <submittedName>
        <fullName evidence="1">Uncharacterized protein</fullName>
    </submittedName>
</protein>